<reference evidence="3" key="1">
    <citation type="journal article" date="2018" name="Nat. Microbiol.">
        <title>Leveraging single-cell genomics to expand the fungal tree of life.</title>
        <authorList>
            <person name="Ahrendt S.R."/>
            <person name="Quandt C.A."/>
            <person name="Ciobanu D."/>
            <person name="Clum A."/>
            <person name="Salamov A."/>
            <person name="Andreopoulos B."/>
            <person name="Cheng J.F."/>
            <person name="Woyke T."/>
            <person name="Pelin A."/>
            <person name="Henrissat B."/>
            <person name="Reynolds N.K."/>
            <person name="Benny G.L."/>
            <person name="Smith M.E."/>
            <person name="James T.Y."/>
            <person name="Grigoriev I.V."/>
        </authorList>
    </citation>
    <scope>NUCLEOTIDE SEQUENCE [LARGE SCALE GENOMIC DNA]</scope>
</reference>
<dbReference type="EMBL" id="KZ995913">
    <property type="protein sequence ID" value="RKO89742.1"/>
    <property type="molecule type" value="Genomic_DNA"/>
</dbReference>
<proteinExistence type="predicted"/>
<evidence type="ECO:0000313" key="2">
    <source>
        <dbReference type="EMBL" id="RKO89742.1"/>
    </source>
</evidence>
<feature type="region of interest" description="Disordered" evidence="1">
    <location>
        <begin position="272"/>
        <end position="300"/>
    </location>
</feature>
<name>A0A4P9WBT6_9FUNG</name>
<evidence type="ECO:0000313" key="3">
    <source>
        <dbReference type="Proteomes" id="UP000269721"/>
    </source>
</evidence>
<gene>
    <name evidence="2" type="ORF">BDK51DRAFT_44058</name>
</gene>
<feature type="compositionally biased region" description="Low complexity" evidence="1">
    <location>
        <begin position="277"/>
        <end position="290"/>
    </location>
</feature>
<organism evidence="2 3">
    <name type="scientific">Blyttiomyces helicus</name>
    <dbReference type="NCBI Taxonomy" id="388810"/>
    <lineage>
        <taxon>Eukaryota</taxon>
        <taxon>Fungi</taxon>
        <taxon>Fungi incertae sedis</taxon>
        <taxon>Chytridiomycota</taxon>
        <taxon>Chytridiomycota incertae sedis</taxon>
        <taxon>Chytridiomycetes</taxon>
        <taxon>Chytridiomycetes incertae sedis</taxon>
        <taxon>Blyttiomyces</taxon>
    </lineage>
</organism>
<protein>
    <submittedName>
        <fullName evidence="2">Uncharacterized protein</fullName>
    </submittedName>
</protein>
<sequence>MRLNTETMTKQIGKLTEEYRSLTHKFEELRKRGCAEAQYLGESRTPSPVAGSFPFHFATRDARRRLLFVAFVDRIFSSAPWTVATGFLTQVRKLTQQKKNNELRASSDKTELERKIAECRRELRHRLTNQMSETTSDTFMRKLAAVDVRIKALQTELDRVGTLTVSALILATKTTSDPLRNLPKELDDLKAIVTGPPTALFQVETVQAGLVSRVEAAEGHRRQPKLPPEADRSLVERPDRREPELKDVRELPDKLKRMCFETSVTLETASILPFPPSLSSSPSPTSGDPPSLVPASQNHRRRHYITNLRKLVLPSGEAPAQGGATTCLQISDGSLKSLTSYLKMSIRSIKKADKKRHDLLQASYQKILDQHLEPAGSSWAPYPPAG</sequence>
<evidence type="ECO:0000256" key="1">
    <source>
        <dbReference type="SAM" id="MobiDB-lite"/>
    </source>
</evidence>
<keyword evidence="3" id="KW-1185">Reference proteome</keyword>
<accession>A0A4P9WBT6</accession>
<dbReference type="AlphaFoldDB" id="A0A4P9WBT6"/>
<feature type="compositionally biased region" description="Basic and acidic residues" evidence="1">
    <location>
        <begin position="228"/>
        <end position="249"/>
    </location>
</feature>
<feature type="region of interest" description="Disordered" evidence="1">
    <location>
        <begin position="215"/>
        <end position="249"/>
    </location>
</feature>
<dbReference type="Proteomes" id="UP000269721">
    <property type="component" value="Unassembled WGS sequence"/>
</dbReference>